<dbReference type="KEGG" id="ala:BFG52_09920"/>
<feature type="transmembrane region" description="Helical" evidence="8">
    <location>
        <begin position="269"/>
        <end position="288"/>
    </location>
</feature>
<dbReference type="AlphaFoldDB" id="A0A1B2M0B4"/>
<evidence type="ECO:0000256" key="7">
    <source>
        <dbReference type="ARBA" id="ARBA00023136"/>
    </source>
</evidence>
<dbReference type="InterPro" id="IPR004626">
    <property type="entry name" value="RarD"/>
</dbReference>
<feature type="transmembrane region" description="Helical" evidence="8">
    <location>
        <begin position="102"/>
        <end position="120"/>
    </location>
</feature>
<dbReference type="EMBL" id="CP016895">
    <property type="protein sequence ID" value="AOA58637.1"/>
    <property type="molecule type" value="Genomic_DNA"/>
</dbReference>
<evidence type="ECO:0000256" key="2">
    <source>
        <dbReference type="ARBA" id="ARBA00007362"/>
    </source>
</evidence>
<evidence type="ECO:0000256" key="4">
    <source>
        <dbReference type="ARBA" id="ARBA00022475"/>
    </source>
</evidence>
<feature type="domain" description="EamA" evidence="9">
    <location>
        <begin position="3"/>
        <end position="140"/>
    </location>
</feature>
<dbReference type="Pfam" id="PF00892">
    <property type="entry name" value="EamA"/>
    <property type="match status" value="1"/>
</dbReference>
<reference evidence="10 11" key="1">
    <citation type="submission" date="2016-08" db="EMBL/GenBank/DDBJ databases">
        <authorList>
            <person name="Seilhamer J.J."/>
        </authorList>
    </citation>
    <scope>NUCLEOTIDE SEQUENCE [LARGE SCALE GENOMIC DNA]</scope>
    <source>
        <strain evidence="10 11">BRTC-1</strain>
    </source>
</reference>
<evidence type="ECO:0000313" key="11">
    <source>
        <dbReference type="Proteomes" id="UP000093391"/>
    </source>
</evidence>
<dbReference type="NCBIfam" id="TIGR00688">
    <property type="entry name" value="rarD"/>
    <property type="match status" value="1"/>
</dbReference>
<evidence type="ECO:0000256" key="5">
    <source>
        <dbReference type="ARBA" id="ARBA00022692"/>
    </source>
</evidence>
<gene>
    <name evidence="10" type="ORF">BFG52_09920</name>
</gene>
<organism evidence="10 11">
    <name type="scientific">Acinetobacter larvae</name>
    <dbReference type="NCBI Taxonomy" id="1789224"/>
    <lineage>
        <taxon>Bacteria</taxon>
        <taxon>Pseudomonadati</taxon>
        <taxon>Pseudomonadota</taxon>
        <taxon>Gammaproteobacteria</taxon>
        <taxon>Moraxellales</taxon>
        <taxon>Moraxellaceae</taxon>
        <taxon>Acinetobacter</taxon>
    </lineage>
</organism>
<dbReference type="GO" id="GO:0005886">
    <property type="term" value="C:plasma membrane"/>
    <property type="evidence" value="ECO:0007669"/>
    <property type="project" value="UniProtKB-SubCell"/>
</dbReference>
<evidence type="ECO:0000256" key="6">
    <source>
        <dbReference type="ARBA" id="ARBA00022989"/>
    </source>
</evidence>
<dbReference type="OrthoDB" id="3250831at2"/>
<keyword evidence="3" id="KW-0813">Transport</keyword>
<evidence type="ECO:0000256" key="3">
    <source>
        <dbReference type="ARBA" id="ARBA00022448"/>
    </source>
</evidence>
<comment type="subcellular location">
    <subcellularLocation>
        <location evidence="1">Cell membrane</location>
        <topology evidence="1">Multi-pass membrane protein</topology>
    </subcellularLocation>
</comment>
<feature type="transmembrane region" description="Helical" evidence="8">
    <location>
        <begin position="236"/>
        <end position="257"/>
    </location>
</feature>
<feature type="transmembrane region" description="Helical" evidence="8">
    <location>
        <begin position="34"/>
        <end position="58"/>
    </location>
</feature>
<feature type="transmembrane region" description="Helical" evidence="8">
    <location>
        <begin position="127"/>
        <end position="144"/>
    </location>
</feature>
<keyword evidence="7 8" id="KW-0472">Membrane</keyword>
<evidence type="ECO:0000256" key="8">
    <source>
        <dbReference type="SAM" id="Phobius"/>
    </source>
</evidence>
<keyword evidence="11" id="KW-1185">Reference proteome</keyword>
<feature type="transmembrane region" description="Helical" evidence="8">
    <location>
        <begin position="208"/>
        <end position="229"/>
    </location>
</feature>
<keyword evidence="6 8" id="KW-1133">Transmembrane helix</keyword>
<keyword evidence="5 8" id="KW-0812">Transmembrane</keyword>
<evidence type="ECO:0000259" key="9">
    <source>
        <dbReference type="Pfam" id="PF00892"/>
    </source>
</evidence>
<dbReference type="SUPFAM" id="SSF103481">
    <property type="entry name" value="Multidrug resistance efflux transporter EmrE"/>
    <property type="match status" value="1"/>
</dbReference>
<name>A0A1B2M0B4_9GAMM</name>
<sequence>MLKGIALSVLASISFGVLYFYTQLLGALDSQQIFGWRILATIPCLTVFLWLIGDLSLIHKVWQRLTANPWLILGLALTSALSSVQLWLFLWGPVHGRGLQVSLGYFLLPLILVLAGCLIYKEKLSKFQAVAVCFALFGVGFQFWQHGSMAWETLVVAAGYSLYFILRKKLQTEHLGGFFWDLILCLPVAVYFIVMGEGSLQYFVQQPSLALIVLGLGVLSAIGLGSYILASRQLPLILFGLLSYLEPVLLALAALIMGESIAENEWVTYIAIWTAVAILVLEGALHLYRQQHNRKNLLRNVERVQHRLKDDA</sequence>
<dbReference type="Proteomes" id="UP000093391">
    <property type="component" value="Chromosome"/>
</dbReference>
<keyword evidence="4" id="KW-1003">Cell membrane</keyword>
<comment type="similarity">
    <text evidence="2">Belongs to the EamA transporter family.</text>
</comment>
<dbReference type="InterPro" id="IPR037185">
    <property type="entry name" value="EmrE-like"/>
</dbReference>
<proteinExistence type="inferred from homology"/>
<feature type="transmembrane region" description="Helical" evidence="8">
    <location>
        <begin position="5"/>
        <end position="22"/>
    </location>
</feature>
<dbReference type="InterPro" id="IPR000620">
    <property type="entry name" value="EamA_dom"/>
</dbReference>
<evidence type="ECO:0000256" key="1">
    <source>
        <dbReference type="ARBA" id="ARBA00004651"/>
    </source>
</evidence>
<accession>A0A1B2M0B4</accession>
<feature type="transmembrane region" description="Helical" evidence="8">
    <location>
        <begin position="150"/>
        <end position="166"/>
    </location>
</feature>
<evidence type="ECO:0000313" key="10">
    <source>
        <dbReference type="EMBL" id="AOA58637.1"/>
    </source>
</evidence>
<feature type="transmembrane region" description="Helical" evidence="8">
    <location>
        <begin position="178"/>
        <end position="196"/>
    </location>
</feature>
<protein>
    <submittedName>
        <fullName evidence="10">Permease</fullName>
    </submittedName>
</protein>
<dbReference type="RefSeq" id="WP_067555457.1">
    <property type="nucleotide sequence ID" value="NZ_CP016895.1"/>
</dbReference>
<feature type="transmembrane region" description="Helical" evidence="8">
    <location>
        <begin position="70"/>
        <end position="90"/>
    </location>
</feature>
<dbReference type="STRING" id="1789224.BFG52_09920"/>